<feature type="region of interest" description="Disordered" evidence="1">
    <location>
        <begin position="19"/>
        <end position="38"/>
    </location>
</feature>
<reference evidence="2 3" key="1">
    <citation type="submission" date="2019-06" db="EMBL/GenBank/DDBJ databases">
        <title>Analysis of the biodiversity of Brassica napus bacterial endophytes for the selection of potential efficient biofertilizers for rapeseed crops.</title>
        <authorList>
            <person name="Jimenez-Gomez A."/>
            <person name="Saati-Santamaria Z."/>
            <person name="Menendez E."/>
            <person name="Rivas R."/>
            <person name="Mateos P.F."/>
            <person name="Velazquez E."/>
            <person name="Garcia-Fraile P."/>
        </authorList>
    </citation>
    <scope>NUCLEOTIDE SEQUENCE [LARGE SCALE GENOMIC DNA]</scope>
    <source>
        <strain evidence="2 3">CDVBN10</strain>
    </source>
</reference>
<sequence length="63" mass="6792">MGASLLAKAVVQLASMSCPRPPSRASSLPQGISRQPEPDFTVSKCGGELARAYDYWSVQSIFF</sequence>
<feature type="compositionally biased region" description="Polar residues" evidence="1">
    <location>
        <begin position="24"/>
        <end position="33"/>
    </location>
</feature>
<evidence type="ECO:0000313" key="2">
    <source>
        <dbReference type="EMBL" id="MBA1376508.1"/>
    </source>
</evidence>
<proteinExistence type="predicted"/>
<dbReference type="Proteomes" id="UP000572407">
    <property type="component" value="Unassembled WGS sequence"/>
</dbReference>
<evidence type="ECO:0000313" key="3">
    <source>
        <dbReference type="Proteomes" id="UP000572407"/>
    </source>
</evidence>
<name>A0A7V8UBB1_9PSED</name>
<gene>
    <name evidence="2" type="ORF">FHK92_01490</name>
</gene>
<protein>
    <submittedName>
        <fullName evidence="2">Uncharacterized protein</fullName>
    </submittedName>
</protein>
<organism evidence="2 3">
    <name type="scientific">Pseudomonas brassicacearum subsp. neoaurantiaca</name>
    <dbReference type="NCBI Taxonomy" id="494916"/>
    <lineage>
        <taxon>Bacteria</taxon>
        <taxon>Pseudomonadati</taxon>
        <taxon>Pseudomonadota</taxon>
        <taxon>Gammaproteobacteria</taxon>
        <taxon>Pseudomonadales</taxon>
        <taxon>Pseudomonadaceae</taxon>
        <taxon>Pseudomonas</taxon>
    </lineage>
</organism>
<dbReference type="EMBL" id="VDLV01000001">
    <property type="protein sequence ID" value="MBA1376508.1"/>
    <property type="molecule type" value="Genomic_DNA"/>
</dbReference>
<dbReference type="AlphaFoldDB" id="A0A7V8UBB1"/>
<comment type="caution">
    <text evidence="2">The sequence shown here is derived from an EMBL/GenBank/DDBJ whole genome shotgun (WGS) entry which is preliminary data.</text>
</comment>
<evidence type="ECO:0000256" key="1">
    <source>
        <dbReference type="SAM" id="MobiDB-lite"/>
    </source>
</evidence>
<accession>A0A7V8UBB1</accession>